<dbReference type="InterPro" id="IPR012340">
    <property type="entry name" value="NA-bd_OB-fold"/>
</dbReference>
<proteinExistence type="inferred from homology"/>
<dbReference type="SMART" id="SM00316">
    <property type="entry name" value="S1"/>
    <property type="match status" value="3"/>
</dbReference>
<comment type="similarity">
    <text evidence="1">Belongs to the CvfB family.</text>
</comment>
<dbReference type="PIRSF" id="PIRSF012524">
    <property type="entry name" value="YitL_S1"/>
    <property type="match status" value="1"/>
</dbReference>
<dbReference type="InterPro" id="IPR036388">
    <property type="entry name" value="WH-like_DNA-bd_sf"/>
</dbReference>
<sequence>MMTVGTFNTLTISRRTNIGLYLTDGTQDVLLPKKYLPQYFEIGDEIEVFIYLDHEERLVATTIEPYIFLNEFALLKVNYINDFGAFMDWGLEKDLFVPFREQARPMSVGKYYMVYMYLDEKTNRLVGSSKLNQFLSNDEITVKTGEEVDLIVSHITEAGINVIINEKHKGLMYQNEVFEDFRTGDRIIGYIKNIRPDGKIDVSRTKIGFDKISDTASKILFELEANNGFLGLSDKSHPDEIKTVLGMSKKTFKQTVGVLYKERKILIKDNGIYKL</sequence>
<dbReference type="Pfam" id="PF13509">
    <property type="entry name" value="S1_2"/>
    <property type="match status" value="2"/>
</dbReference>
<dbReference type="STRING" id="1159016.SAMN02927937_00270"/>
<dbReference type="InterPro" id="IPR014464">
    <property type="entry name" value="CvfB_fam"/>
</dbReference>
<keyword evidence="4" id="KW-1185">Reference proteome</keyword>
<dbReference type="SUPFAM" id="SSF50249">
    <property type="entry name" value="Nucleic acid-binding proteins"/>
    <property type="match status" value="1"/>
</dbReference>
<dbReference type="EMBL" id="FNXE01000002">
    <property type="protein sequence ID" value="SEH57118.1"/>
    <property type="molecule type" value="Genomic_DNA"/>
</dbReference>
<organism evidence="3 4">
    <name type="scientific">Paenimyroides marinum</name>
    <dbReference type="NCBI Taxonomy" id="1159016"/>
    <lineage>
        <taxon>Bacteria</taxon>
        <taxon>Pseudomonadati</taxon>
        <taxon>Bacteroidota</taxon>
        <taxon>Flavobacteriia</taxon>
        <taxon>Flavobacteriales</taxon>
        <taxon>Flavobacteriaceae</taxon>
        <taxon>Paenimyroides</taxon>
    </lineage>
</organism>
<dbReference type="GO" id="GO:0003676">
    <property type="term" value="F:nucleic acid binding"/>
    <property type="evidence" value="ECO:0007669"/>
    <property type="project" value="InterPro"/>
</dbReference>
<feature type="domain" description="S1 motif" evidence="2">
    <location>
        <begin position="145"/>
        <end position="205"/>
    </location>
</feature>
<dbReference type="OrthoDB" id="9801597at2"/>
<dbReference type="Gene3D" id="1.10.10.10">
    <property type="entry name" value="Winged helix-like DNA-binding domain superfamily/Winged helix DNA-binding domain"/>
    <property type="match status" value="1"/>
</dbReference>
<dbReference type="InterPro" id="IPR039566">
    <property type="entry name" value="CvfB_S1_st"/>
</dbReference>
<evidence type="ECO:0000313" key="3">
    <source>
        <dbReference type="EMBL" id="SEH57118.1"/>
    </source>
</evidence>
<dbReference type="AlphaFoldDB" id="A0A1H6J5C4"/>
<dbReference type="PROSITE" id="PS50126">
    <property type="entry name" value="S1"/>
    <property type="match status" value="1"/>
</dbReference>
<dbReference type="PANTHER" id="PTHR37296:SF1">
    <property type="entry name" value="CONSERVED VIRULENCE FACTOR B"/>
    <property type="match status" value="1"/>
</dbReference>
<dbReference type="PANTHER" id="PTHR37296">
    <property type="entry name" value="CONSERVED VIRULENCE FACTOR B"/>
    <property type="match status" value="1"/>
</dbReference>
<gene>
    <name evidence="3" type="ORF">SAMN02927937_00270</name>
</gene>
<dbReference type="Proteomes" id="UP000199634">
    <property type="component" value="Unassembled WGS sequence"/>
</dbReference>
<accession>A0A1H6J5C4</accession>
<dbReference type="Gene3D" id="2.40.50.140">
    <property type="entry name" value="Nucleic acid-binding proteins"/>
    <property type="match status" value="3"/>
</dbReference>
<dbReference type="Pfam" id="PF17783">
    <property type="entry name" value="WHD_CvfB"/>
    <property type="match status" value="1"/>
</dbReference>
<evidence type="ECO:0000313" key="4">
    <source>
        <dbReference type="Proteomes" id="UP000199634"/>
    </source>
</evidence>
<dbReference type="InterPro" id="IPR003029">
    <property type="entry name" value="S1_domain"/>
</dbReference>
<protein>
    <recommendedName>
        <fullName evidence="2">S1 motif domain-containing protein</fullName>
    </recommendedName>
</protein>
<dbReference type="InterPro" id="IPR040764">
    <property type="entry name" value="CvfB_WH"/>
</dbReference>
<evidence type="ECO:0000259" key="2">
    <source>
        <dbReference type="PROSITE" id="PS50126"/>
    </source>
</evidence>
<name>A0A1H6J5C4_9FLAO</name>
<reference evidence="3 4" key="1">
    <citation type="submission" date="2016-10" db="EMBL/GenBank/DDBJ databases">
        <authorList>
            <person name="de Groot N.N."/>
        </authorList>
    </citation>
    <scope>NUCLEOTIDE SEQUENCE [LARGE SCALE GENOMIC DNA]</scope>
    <source>
        <strain evidence="3 4">CGMCC 1.10825</strain>
    </source>
</reference>
<evidence type="ECO:0000256" key="1">
    <source>
        <dbReference type="PIRNR" id="PIRNR012524"/>
    </source>
</evidence>
<dbReference type="RefSeq" id="WP_091095543.1">
    <property type="nucleotide sequence ID" value="NZ_FNXE01000002.1"/>
</dbReference>